<dbReference type="InterPro" id="IPR008920">
    <property type="entry name" value="TF_FadR/GntR_C"/>
</dbReference>
<dbReference type="CDD" id="cd07377">
    <property type="entry name" value="WHTH_GntR"/>
    <property type="match status" value="1"/>
</dbReference>
<name>A0A4Y3WTI4_9PSEU</name>
<dbReference type="Pfam" id="PF00392">
    <property type="entry name" value="GntR"/>
    <property type="match status" value="1"/>
</dbReference>
<dbReference type="GO" id="GO:0003677">
    <property type="term" value="F:DNA binding"/>
    <property type="evidence" value="ECO:0007669"/>
    <property type="project" value="UniProtKB-KW"/>
</dbReference>
<dbReference type="InterPro" id="IPR036390">
    <property type="entry name" value="WH_DNA-bd_sf"/>
</dbReference>
<dbReference type="AlphaFoldDB" id="A0A4Y3WTI4"/>
<keyword evidence="6" id="KW-1185">Reference proteome</keyword>
<sequence length="231" mass="25178">MTSVDALASLGRARALVARSTTAERVADAVREEVVEGRLRPGERLPEQDVCTALAVSRNTVREALSQLVAERVLVREAHRGVFVARPDRDAVRDVYRARRLIEPAAVRYGEAWSRDGVAALRTAVQEGHAAAAAGDWNAVGSANQHFHRALVGLAGSPRLDQQMGLLLAEMRLVFHRMPDVREFFEPYLARNDAICALLEAGDRAAAADAVTDYLDAALAQLLDAYDALDR</sequence>
<evidence type="ECO:0000256" key="3">
    <source>
        <dbReference type="ARBA" id="ARBA00023163"/>
    </source>
</evidence>
<dbReference type="RefSeq" id="WP_141280744.1">
    <property type="nucleotide sequence ID" value="NZ_BAAARZ010000006.1"/>
</dbReference>
<dbReference type="EMBL" id="BJNG01000037">
    <property type="protein sequence ID" value="GEC21818.1"/>
    <property type="molecule type" value="Genomic_DNA"/>
</dbReference>
<dbReference type="SMART" id="SM00345">
    <property type="entry name" value="HTH_GNTR"/>
    <property type="match status" value="1"/>
</dbReference>
<evidence type="ECO:0000313" key="5">
    <source>
        <dbReference type="EMBL" id="GEC21818.1"/>
    </source>
</evidence>
<reference evidence="5 6" key="1">
    <citation type="submission" date="2019-06" db="EMBL/GenBank/DDBJ databases">
        <title>Whole genome shotgun sequence of Pseudonocardia hydrocarbonoxydans NBRC 14498.</title>
        <authorList>
            <person name="Hosoyama A."/>
            <person name="Uohara A."/>
            <person name="Ohji S."/>
            <person name="Ichikawa N."/>
        </authorList>
    </citation>
    <scope>NUCLEOTIDE SEQUENCE [LARGE SCALE GENOMIC DNA]</scope>
    <source>
        <strain evidence="5 6">NBRC 14498</strain>
    </source>
</reference>
<evidence type="ECO:0000256" key="1">
    <source>
        <dbReference type="ARBA" id="ARBA00023015"/>
    </source>
</evidence>
<dbReference type="InterPro" id="IPR036388">
    <property type="entry name" value="WH-like_DNA-bd_sf"/>
</dbReference>
<feature type="domain" description="HTH gntR-type" evidence="4">
    <location>
        <begin position="20"/>
        <end position="87"/>
    </location>
</feature>
<dbReference type="InterPro" id="IPR011711">
    <property type="entry name" value="GntR_C"/>
</dbReference>
<dbReference type="SUPFAM" id="SSF48008">
    <property type="entry name" value="GntR ligand-binding domain-like"/>
    <property type="match status" value="1"/>
</dbReference>
<dbReference type="Proteomes" id="UP000320338">
    <property type="component" value="Unassembled WGS sequence"/>
</dbReference>
<comment type="caution">
    <text evidence="5">The sequence shown here is derived from an EMBL/GenBank/DDBJ whole genome shotgun (WGS) entry which is preliminary data.</text>
</comment>
<dbReference type="PANTHER" id="PTHR43537">
    <property type="entry name" value="TRANSCRIPTIONAL REGULATOR, GNTR FAMILY"/>
    <property type="match status" value="1"/>
</dbReference>
<dbReference type="PROSITE" id="PS50949">
    <property type="entry name" value="HTH_GNTR"/>
    <property type="match status" value="1"/>
</dbReference>
<proteinExistence type="predicted"/>
<protein>
    <submittedName>
        <fullName evidence="5">GntR family transcriptional regulator</fullName>
    </submittedName>
</protein>
<evidence type="ECO:0000256" key="2">
    <source>
        <dbReference type="ARBA" id="ARBA00023125"/>
    </source>
</evidence>
<evidence type="ECO:0000313" key="6">
    <source>
        <dbReference type="Proteomes" id="UP000320338"/>
    </source>
</evidence>
<evidence type="ECO:0000259" key="4">
    <source>
        <dbReference type="PROSITE" id="PS50949"/>
    </source>
</evidence>
<dbReference type="GO" id="GO:0003700">
    <property type="term" value="F:DNA-binding transcription factor activity"/>
    <property type="evidence" value="ECO:0007669"/>
    <property type="project" value="InterPro"/>
</dbReference>
<dbReference type="Pfam" id="PF07729">
    <property type="entry name" value="FCD"/>
    <property type="match status" value="1"/>
</dbReference>
<dbReference type="InterPro" id="IPR000524">
    <property type="entry name" value="Tscrpt_reg_HTH_GntR"/>
</dbReference>
<dbReference type="OrthoDB" id="5243844at2"/>
<keyword evidence="1" id="KW-0805">Transcription regulation</keyword>
<keyword evidence="2" id="KW-0238">DNA-binding</keyword>
<organism evidence="5 6">
    <name type="scientific">Pseudonocardia hydrocarbonoxydans</name>
    <dbReference type="NCBI Taxonomy" id="76726"/>
    <lineage>
        <taxon>Bacteria</taxon>
        <taxon>Bacillati</taxon>
        <taxon>Actinomycetota</taxon>
        <taxon>Actinomycetes</taxon>
        <taxon>Pseudonocardiales</taxon>
        <taxon>Pseudonocardiaceae</taxon>
        <taxon>Pseudonocardia</taxon>
    </lineage>
</organism>
<accession>A0A4Y3WTI4</accession>
<keyword evidence="3" id="KW-0804">Transcription</keyword>
<dbReference type="PANTHER" id="PTHR43537:SF45">
    <property type="entry name" value="GNTR FAMILY REGULATORY PROTEIN"/>
    <property type="match status" value="1"/>
</dbReference>
<dbReference type="Gene3D" id="1.10.10.10">
    <property type="entry name" value="Winged helix-like DNA-binding domain superfamily/Winged helix DNA-binding domain"/>
    <property type="match status" value="1"/>
</dbReference>
<gene>
    <name evidence="5" type="ORF">PHY01_41010</name>
</gene>
<dbReference type="SMART" id="SM00895">
    <property type="entry name" value="FCD"/>
    <property type="match status" value="1"/>
</dbReference>
<dbReference type="SUPFAM" id="SSF46785">
    <property type="entry name" value="Winged helix' DNA-binding domain"/>
    <property type="match status" value="1"/>
</dbReference>
<dbReference type="Gene3D" id="1.20.120.530">
    <property type="entry name" value="GntR ligand-binding domain-like"/>
    <property type="match status" value="1"/>
</dbReference>